<sequence length="137" mass="15655">MPSTRVYPFCMIRIGSIVLGVEDLPRAINFWQQAIDYVPREVPDDDRWQVMVPRNGNGSQLALMRSETPVQSHPRVHLDLYATDLTSEMERLLTLGATEVDWDSYGPDADFVVLADPDGNRFCIIEKDPAWRGFEEN</sequence>
<dbReference type="InterPro" id="IPR029068">
    <property type="entry name" value="Glyas_Bleomycin-R_OHBP_Dase"/>
</dbReference>
<dbReference type="PANTHER" id="PTHR35908:SF1">
    <property type="entry name" value="CONSERVED PROTEIN"/>
    <property type="match status" value="1"/>
</dbReference>
<dbReference type="SUPFAM" id="SSF54593">
    <property type="entry name" value="Glyoxalase/Bleomycin resistance protein/Dihydroxybiphenyl dioxygenase"/>
    <property type="match status" value="1"/>
</dbReference>
<accession>A0A1J5QAX2</accession>
<dbReference type="AlphaFoldDB" id="A0A1J5QAX2"/>
<dbReference type="InterPro" id="IPR041581">
    <property type="entry name" value="Glyoxalase_6"/>
</dbReference>
<evidence type="ECO:0000313" key="2">
    <source>
        <dbReference type="EMBL" id="OIQ77127.1"/>
    </source>
</evidence>
<proteinExistence type="predicted"/>
<comment type="caution">
    <text evidence="2">The sequence shown here is derived from an EMBL/GenBank/DDBJ whole genome shotgun (WGS) entry which is preliminary data.</text>
</comment>
<dbReference type="EMBL" id="MLJW01001689">
    <property type="protein sequence ID" value="OIQ77127.1"/>
    <property type="molecule type" value="Genomic_DNA"/>
</dbReference>
<gene>
    <name evidence="2" type="ORF">GALL_411830</name>
</gene>
<organism evidence="2">
    <name type="scientific">mine drainage metagenome</name>
    <dbReference type="NCBI Taxonomy" id="410659"/>
    <lineage>
        <taxon>unclassified sequences</taxon>
        <taxon>metagenomes</taxon>
        <taxon>ecological metagenomes</taxon>
    </lineage>
</organism>
<protein>
    <submittedName>
        <fullName evidence="2">Glyoxalase-like domain protein</fullName>
    </submittedName>
</protein>
<dbReference type="PROSITE" id="PS51819">
    <property type="entry name" value="VOC"/>
    <property type="match status" value="1"/>
</dbReference>
<feature type="domain" description="VOC" evidence="1">
    <location>
        <begin position="13"/>
        <end position="127"/>
    </location>
</feature>
<dbReference type="CDD" id="cd06587">
    <property type="entry name" value="VOC"/>
    <property type="match status" value="1"/>
</dbReference>
<dbReference type="InterPro" id="IPR037523">
    <property type="entry name" value="VOC_core"/>
</dbReference>
<dbReference type="Pfam" id="PF18029">
    <property type="entry name" value="Glyoxalase_6"/>
    <property type="match status" value="1"/>
</dbReference>
<evidence type="ECO:0000259" key="1">
    <source>
        <dbReference type="PROSITE" id="PS51819"/>
    </source>
</evidence>
<name>A0A1J5QAX2_9ZZZZ</name>
<dbReference type="Gene3D" id="3.10.180.10">
    <property type="entry name" value="2,3-Dihydroxybiphenyl 1,2-Dioxygenase, domain 1"/>
    <property type="match status" value="1"/>
</dbReference>
<reference evidence="2" key="1">
    <citation type="submission" date="2016-10" db="EMBL/GenBank/DDBJ databases">
        <title>Sequence of Gallionella enrichment culture.</title>
        <authorList>
            <person name="Poehlein A."/>
            <person name="Muehling M."/>
            <person name="Daniel R."/>
        </authorList>
    </citation>
    <scope>NUCLEOTIDE SEQUENCE</scope>
</reference>
<dbReference type="PANTHER" id="PTHR35908">
    <property type="entry name" value="HYPOTHETICAL FUSION PROTEIN"/>
    <property type="match status" value="1"/>
</dbReference>